<dbReference type="Proteomes" id="UP000198371">
    <property type="component" value="Chromosome 1"/>
</dbReference>
<name>A0AAU8WJ82_9VIBR</name>
<evidence type="ECO:0000313" key="2">
    <source>
        <dbReference type="Proteomes" id="UP000198371"/>
    </source>
</evidence>
<sequence>MSRDRHAHFTHSAEKVAVCPIQTRSSIPNSLELQGVKAKRTKQPTAIPYQSSHFAKIRCRSYHHAWF</sequence>
<dbReference type="AlphaFoldDB" id="A0AAU8WJ82"/>
<accession>A0AAU8WJ82</accession>
<proteinExistence type="predicted"/>
<gene>
    <name evidence="1" type="ORF">CEQ48_16495</name>
</gene>
<organism evidence="1 2">
    <name type="scientific">Vibrio tarriae</name>
    <dbReference type="NCBI Taxonomy" id="2014742"/>
    <lineage>
        <taxon>Bacteria</taxon>
        <taxon>Pseudomonadati</taxon>
        <taxon>Pseudomonadota</taxon>
        <taxon>Gammaproteobacteria</taxon>
        <taxon>Vibrionales</taxon>
        <taxon>Vibrionaceae</taxon>
        <taxon>Vibrio</taxon>
    </lineage>
</organism>
<dbReference type="EMBL" id="CP022353">
    <property type="protein sequence ID" value="ASK56291.1"/>
    <property type="molecule type" value="Genomic_DNA"/>
</dbReference>
<reference evidence="2" key="1">
    <citation type="journal article" date="2017" name="Genome Announc.">
        <title>Complete Genome Sequence of Vibrio sp. Strain 2521-89, a Close Relative of Vibrio cholerae Isolated from Lake Water in New Mexico, USA.</title>
        <authorList>
            <person name="Liang K."/>
            <person name="Orata F.D."/>
            <person name="Winkjer N.S."/>
            <person name="Rowe L.A."/>
            <person name="Tarr C.L."/>
            <person name="Boucher Y."/>
        </authorList>
    </citation>
    <scope>NUCLEOTIDE SEQUENCE [LARGE SCALE GENOMIC DNA]</scope>
    <source>
        <strain evidence="2">2521-89</strain>
    </source>
</reference>
<protein>
    <submittedName>
        <fullName evidence="1">Uncharacterized protein</fullName>
    </submittedName>
</protein>
<evidence type="ECO:0000313" key="1">
    <source>
        <dbReference type="EMBL" id="ASK56291.1"/>
    </source>
</evidence>
<reference evidence="1 2" key="2">
    <citation type="submission" date="2017-06" db="EMBL/GenBank/DDBJ databases">
        <title>Complete genome sequence of Vibrio sp. 2521-89, a close relative of Vibrio cholerae isolated from lake water in New Mexico, USA.</title>
        <authorList>
            <person name="Liang K."/>
            <person name="Orata F.D."/>
            <person name="Winkjer N.S."/>
            <person name="Tarr C.L."/>
            <person name="Boucher Y."/>
        </authorList>
    </citation>
    <scope>NUCLEOTIDE SEQUENCE [LARGE SCALE GENOMIC DNA]</scope>
    <source>
        <strain evidence="1 2">2521-89</strain>
    </source>
</reference>
<keyword evidence="2" id="KW-1185">Reference proteome</keyword>
<dbReference type="KEGG" id="vti:CEQ48_16495"/>